<feature type="domain" description="C2" evidence="5">
    <location>
        <begin position="1253"/>
        <end position="1411"/>
    </location>
</feature>
<dbReference type="InterPro" id="IPR035892">
    <property type="entry name" value="C2_domain_sf"/>
</dbReference>
<keyword evidence="1" id="KW-0770">Synapse</keyword>
<dbReference type="Gene3D" id="3.30.40.10">
    <property type="entry name" value="Zinc/RING finger domain, C3HC4 (zinc finger)"/>
    <property type="match status" value="1"/>
</dbReference>
<feature type="chain" id="PRO_5004881948" evidence="4">
    <location>
        <begin position="18"/>
        <end position="1468"/>
    </location>
</feature>
<feature type="region of interest" description="Disordered" evidence="3">
    <location>
        <begin position="838"/>
        <end position="961"/>
    </location>
</feature>
<dbReference type="InterPro" id="IPR011011">
    <property type="entry name" value="Znf_FYVE_PHD"/>
</dbReference>
<dbReference type="CTD" id="36344533"/>
<dbReference type="PROSITE" id="PS50106">
    <property type="entry name" value="PDZ"/>
    <property type="match status" value="1"/>
</dbReference>
<sequence>MPSNCALLLAAATVAAGAGSLSASLSLPIALTLALARLCVRATLSLIYFPRLRHVSPLGSCSLAFADAAASYLALYISQALLSIPICQVVHRGSKVFQRLPALTDASPSSSSTSTTNTASASNAQLANSIGGPVARAKDEFFGGVTRRGLCAERPLPSVHHNRTSGDLFGAVSNFFTRTGGGSGNFGDVCEICHVTKFTGNAGHNCVQCNLKTCVRCGGWFGTQSSWMCKNCFSNLSSPSAMTHVAKDAKTPLPSGLTSYRRESFSSPLNTTESTLNPRMIPKIPPTSTPATASTSSSLSASNVAPVERSLSSYAGAPHLYTTPLLKSSSWLTEVRNRSLSEEDRVWSHYQPTPSSHTYLLHSHQSPKNYYQHPPVPPHSHPHKQQHPQRQQSYSSIPPRYLQQHSSHYPAAATATAQHPYNAPHFRHSTGPPVDRAYRRPFGEAAWIRPVMPPPLRSERHTFRSMEGGGVEGGGVSTTSCGSTEDSPHGGFRAGYLRRSGGGQMDPGSVSEPCKSEAYSRGDEKLKPSDSDWLMCQNFTLLESRISLSCGRSAFWSPSQDGESLIGQVYLRKCRASGEIGLLSSFGLKLVIGKRVPSDMVGTFVSSVKEGSVADVMGELQTGDEILEWNGHNLRGLHQEEVSEILALSRNADEVWLTVQRVIDDYCEESDGANSTSLSRPGEDARFQEEEEEEEYGDNFGPGDADPHLQASKILKLLYDEEKEALIVSVLAARDLPPQLNTQTWLCSSFCQITILPETNKYEPRCTRVARNTNDPVWIHNVTFENFVINSKELEVAVFDYLRGRTAFIGEVLINLQVADLSGRAYWYPIPPGWDNTNQDFSSQVQSESGTFEADEWSGEASERVTAQVSHRPVSGGSGGRRALRNISPRSVPSQLSASASAVADRQKRQQPGGQRTSRRESRGPAQPGPPKTHAADRGPRFSLSEDDQSFLSDNSEASGFSSFSKLSLQSNRLRQRQHQRLNASKLGSAARRISRSRADCYSPSQDLLAETGEEEEAELEEAAAMEDEGKQSRGREERPPDDQPKSSSTEEKSVSSSTAAAASTVAVSSGGFTETTTMTTAGATKATAAAATPSTARKRRSSIGHRFSNVLGISKKNTATSGTDKKTKASFQRSEEVLPAYIQTNEKGTVSGGYKAPGVVAEGAGFGGIAASSVQSSVGGGFTGQAGHHGSGLQHTLSSVLHSSSSCSSSAAATAARKDQLALEMGEVHVGEFVEGLGPGQLVGRQVLGMPCLGEIQLSFFDRKGHLEVEVIRARGLQQKNTSKPLPTPYVKLHLLEGKQSVEKMRTTAPARRTLDPLFQQQFSFSNSYKDKILQAMLHSGLAINDSPHTLSQVSDPYLGGDGTAPLSDRSRETVSVWGEYGRMDKKVFLGMCEIVLDDLNLRSIVFGWYKLFGMIAATAQHHKQVRRHTSFGGTSTATTTTSGGTSQTSSSGKRHASKNRQPRGKS</sequence>
<evidence type="ECO:0000256" key="4">
    <source>
        <dbReference type="SAM" id="SignalP"/>
    </source>
</evidence>
<dbReference type="SUPFAM" id="SSF50156">
    <property type="entry name" value="PDZ domain-like"/>
    <property type="match status" value="1"/>
</dbReference>
<keyword evidence="4" id="KW-0732">Signal</keyword>
<dbReference type="GO" id="GO:0048791">
    <property type="term" value="P:calcium ion-regulated exocytosis of neurotransmitter"/>
    <property type="evidence" value="ECO:0007669"/>
    <property type="project" value="TreeGrafter"/>
</dbReference>
<feature type="compositionally biased region" description="Low complexity" evidence="3">
    <location>
        <begin position="1085"/>
        <end position="1096"/>
    </location>
</feature>
<dbReference type="GO" id="GO:0042391">
    <property type="term" value="P:regulation of membrane potential"/>
    <property type="evidence" value="ECO:0007669"/>
    <property type="project" value="TreeGrafter"/>
</dbReference>
<evidence type="ECO:0000256" key="3">
    <source>
        <dbReference type="SAM" id="MobiDB-lite"/>
    </source>
</evidence>
<feature type="domain" description="PDZ" evidence="6">
    <location>
        <begin position="568"/>
        <end position="646"/>
    </location>
</feature>
<feature type="compositionally biased region" description="Basic and acidic residues" evidence="3">
    <location>
        <begin position="1028"/>
        <end position="1054"/>
    </location>
</feature>
<evidence type="ECO:0000313" key="8">
    <source>
        <dbReference type="Proteomes" id="UP000019149"/>
    </source>
</evidence>
<dbReference type="RefSeq" id="XP_024347539.1">
    <property type="nucleotide sequence ID" value="XM_024498067.1"/>
</dbReference>
<feature type="region of interest" description="Disordered" evidence="3">
    <location>
        <begin position="974"/>
        <end position="1070"/>
    </location>
</feature>
<dbReference type="Pfam" id="PF17820">
    <property type="entry name" value="PDZ_6"/>
    <property type="match status" value="1"/>
</dbReference>
<feature type="compositionally biased region" description="Low complexity" evidence="3">
    <location>
        <begin position="1055"/>
        <end position="1070"/>
    </location>
</feature>
<dbReference type="OrthoDB" id="420032at2759"/>
<comment type="caution">
    <text evidence="7">The sequence shown here is derived from an EMBL/GenBank/DDBJ whole genome shotgun (WGS) entry which is preliminary data.</text>
</comment>
<name>W6U596_ECHGR</name>
<dbReference type="InterPro" id="IPR036034">
    <property type="entry name" value="PDZ_sf"/>
</dbReference>
<feature type="compositionally biased region" description="Polar residues" evidence="3">
    <location>
        <begin position="357"/>
        <end position="369"/>
    </location>
</feature>
<feature type="region of interest" description="Disordered" evidence="3">
    <location>
        <begin position="357"/>
        <end position="395"/>
    </location>
</feature>
<accession>W6U596</accession>
<comment type="subcellular location">
    <subcellularLocation>
        <location evidence="2">Synapse</location>
    </subcellularLocation>
</comment>
<dbReference type="STRING" id="6210.W6U596"/>
<dbReference type="GO" id="GO:0044325">
    <property type="term" value="F:transmembrane transporter binding"/>
    <property type="evidence" value="ECO:0007669"/>
    <property type="project" value="TreeGrafter"/>
</dbReference>
<feature type="domain" description="C2" evidence="5">
    <location>
        <begin position="701"/>
        <end position="835"/>
    </location>
</feature>
<feature type="compositionally biased region" description="Low complexity" evidence="3">
    <location>
        <begin position="1432"/>
        <end position="1453"/>
    </location>
</feature>
<evidence type="ECO:0000259" key="5">
    <source>
        <dbReference type="PROSITE" id="PS50004"/>
    </source>
</evidence>
<evidence type="ECO:0000313" key="7">
    <source>
        <dbReference type="EMBL" id="EUB56343.1"/>
    </source>
</evidence>
<dbReference type="Gene3D" id="2.30.42.10">
    <property type="match status" value="1"/>
</dbReference>
<dbReference type="InterPro" id="IPR000008">
    <property type="entry name" value="C2_dom"/>
</dbReference>
<dbReference type="InterPro" id="IPR041489">
    <property type="entry name" value="PDZ_6"/>
</dbReference>
<dbReference type="EMBL" id="APAU02000120">
    <property type="protein sequence ID" value="EUB56343.1"/>
    <property type="molecule type" value="Genomic_DNA"/>
</dbReference>
<feature type="region of interest" description="Disordered" evidence="3">
    <location>
        <begin position="467"/>
        <end position="523"/>
    </location>
</feature>
<dbReference type="SMART" id="SM00228">
    <property type="entry name" value="PDZ"/>
    <property type="match status" value="1"/>
</dbReference>
<dbReference type="Pfam" id="PF00168">
    <property type="entry name" value="C2"/>
    <property type="match status" value="2"/>
</dbReference>
<feature type="compositionally biased region" description="Polar residues" evidence="3">
    <location>
        <begin position="265"/>
        <end position="277"/>
    </location>
</feature>
<feature type="region of interest" description="Disordered" evidence="3">
    <location>
        <begin position="1428"/>
        <end position="1468"/>
    </location>
</feature>
<dbReference type="InterPro" id="IPR013083">
    <property type="entry name" value="Znf_RING/FYVE/PHD"/>
</dbReference>
<feature type="compositionally biased region" description="Polar residues" evidence="3">
    <location>
        <begin position="888"/>
        <end position="900"/>
    </location>
</feature>
<feature type="compositionally biased region" description="Acidic residues" evidence="3">
    <location>
        <begin position="1012"/>
        <end position="1027"/>
    </location>
</feature>
<dbReference type="GO" id="GO:0042734">
    <property type="term" value="C:presynaptic membrane"/>
    <property type="evidence" value="ECO:0007669"/>
    <property type="project" value="TreeGrafter"/>
</dbReference>
<organism evidence="7 8">
    <name type="scientific">Echinococcus granulosus</name>
    <name type="common">Hydatid tapeworm</name>
    <dbReference type="NCBI Taxonomy" id="6210"/>
    <lineage>
        <taxon>Eukaryota</taxon>
        <taxon>Metazoa</taxon>
        <taxon>Spiralia</taxon>
        <taxon>Lophotrochozoa</taxon>
        <taxon>Platyhelminthes</taxon>
        <taxon>Cestoda</taxon>
        <taxon>Eucestoda</taxon>
        <taxon>Cyclophyllidea</taxon>
        <taxon>Taeniidae</taxon>
        <taxon>Echinococcus</taxon>
        <taxon>Echinococcus granulosus group</taxon>
    </lineage>
</organism>
<evidence type="ECO:0000259" key="6">
    <source>
        <dbReference type="PROSITE" id="PS50106"/>
    </source>
</evidence>
<feature type="compositionally biased region" description="Gly residues" evidence="3">
    <location>
        <begin position="467"/>
        <end position="476"/>
    </location>
</feature>
<evidence type="ECO:0000256" key="1">
    <source>
        <dbReference type="ARBA" id="ARBA00023018"/>
    </source>
</evidence>
<dbReference type="PANTHER" id="PTHR12157">
    <property type="entry name" value="REGULATING SYNAPTIC MEMBRANE EXOCYTOSIS PROTEIN"/>
    <property type="match status" value="1"/>
</dbReference>
<protein>
    <submittedName>
        <fullName evidence="7">Regulating synaptic membrane exocytosis protein</fullName>
    </submittedName>
</protein>
<dbReference type="PANTHER" id="PTHR12157:SF21">
    <property type="entry name" value="RAB3 INTERACTING MOLECULE, ISOFORM F"/>
    <property type="match status" value="1"/>
</dbReference>
<feature type="compositionally biased region" description="Basic residues" evidence="3">
    <location>
        <begin position="1454"/>
        <end position="1468"/>
    </location>
</feature>
<reference evidence="7 8" key="1">
    <citation type="journal article" date="2013" name="Nat. Genet.">
        <title>The genome of the hydatid tapeworm Echinococcus granulosus.</title>
        <authorList>
            <person name="Zheng H."/>
            <person name="Zhang W."/>
            <person name="Zhang L."/>
            <person name="Zhang Z."/>
            <person name="Li J."/>
            <person name="Lu G."/>
            <person name="Zhu Y."/>
            <person name="Wang Y."/>
            <person name="Huang Y."/>
            <person name="Liu J."/>
            <person name="Kang H."/>
            <person name="Chen J."/>
            <person name="Wang L."/>
            <person name="Chen A."/>
            <person name="Yu S."/>
            <person name="Gao Z."/>
            <person name="Jin L."/>
            <person name="Gu W."/>
            <person name="Wang Z."/>
            <person name="Zhao L."/>
            <person name="Shi B."/>
            <person name="Wen H."/>
            <person name="Lin R."/>
            <person name="Jones M.K."/>
            <person name="Brejova B."/>
            <person name="Vinar T."/>
            <person name="Zhao G."/>
            <person name="McManus D.P."/>
            <person name="Chen Z."/>
            <person name="Zhou Y."/>
            <person name="Wang S."/>
        </authorList>
    </citation>
    <scope>NUCLEOTIDE SEQUENCE [LARGE SCALE GENOMIC DNA]</scope>
</reference>
<dbReference type="SMART" id="SM00239">
    <property type="entry name" value="C2"/>
    <property type="match status" value="2"/>
</dbReference>
<feature type="signal peptide" evidence="4">
    <location>
        <begin position="1"/>
        <end position="17"/>
    </location>
</feature>
<feature type="region of interest" description="Disordered" evidence="3">
    <location>
        <begin position="256"/>
        <end position="302"/>
    </location>
</feature>
<dbReference type="GO" id="GO:0048167">
    <property type="term" value="P:regulation of synaptic plasticity"/>
    <property type="evidence" value="ECO:0007669"/>
    <property type="project" value="TreeGrafter"/>
</dbReference>
<feature type="compositionally biased region" description="Basic and acidic residues" evidence="3">
    <location>
        <begin position="514"/>
        <end position="523"/>
    </location>
</feature>
<proteinExistence type="predicted"/>
<dbReference type="GO" id="GO:0050806">
    <property type="term" value="P:positive regulation of synaptic transmission"/>
    <property type="evidence" value="ECO:0007669"/>
    <property type="project" value="TreeGrafter"/>
</dbReference>
<dbReference type="GO" id="GO:0048788">
    <property type="term" value="C:cytoskeleton of presynaptic active zone"/>
    <property type="evidence" value="ECO:0007669"/>
    <property type="project" value="TreeGrafter"/>
</dbReference>
<evidence type="ECO:0000256" key="2">
    <source>
        <dbReference type="ARBA" id="ARBA00034103"/>
    </source>
</evidence>
<dbReference type="Proteomes" id="UP000019149">
    <property type="component" value="Unassembled WGS sequence"/>
</dbReference>
<feature type="region of interest" description="Disordered" evidence="3">
    <location>
        <begin position="1085"/>
        <end position="1131"/>
    </location>
</feature>
<dbReference type="SUPFAM" id="SSF49562">
    <property type="entry name" value="C2 domain (Calcium/lipid-binding domain, CaLB)"/>
    <property type="match status" value="2"/>
</dbReference>
<gene>
    <name evidence="7" type="ORF">EGR_08818</name>
</gene>
<feature type="region of interest" description="Disordered" evidence="3">
    <location>
        <begin position="669"/>
        <end position="703"/>
    </location>
</feature>
<keyword evidence="8" id="KW-1185">Reference proteome</keyword>
<dbReference type="InterPro" id="IPR001478">
    <property type="entry name" value="PDZ"/>
</dbReference>
<feature type="compositionally biased region" description="Polar residues" evidence="3">
    <location>
        <begin position="950"/>
        <end position="961"/>
    </location>
</feature>
<dbReference type="SUPFAM" id="SSF57903">
    <property type="entry name" value="FYVE/PHD zinc finger"/>
    <property type="match status" value="1"/>
</dbReference>
<dbReference type="GeneID" id="36344533"/>
<dbReference type="Gene3D" id="2.60.40.150">
    <property type="entry name" value="C2 domain"/>
    <property type="match status" value="2"/>
</dbReference>
<feature type="compositionally biased region" description="Polar residues" evidence="3">
    <location>
        <begin position="838"/>
        <end position="850"/>
    </location>
</feature>
<dbReference type="InterPro" id="IPR039032">
    <property type="entry name" value="Rim-like"/>
</dbReference>
<dbReference type="OMA" id="CKSEAYS"/>
<feature type="compositionally biased region" description="Low complexity" evidence="3">
    <location>
        <begin position="289"/>
        <end position="302"/>
    </location>
</feature>
<dbReference type="PROSITE" id="PS50004">
    <property type="entry name" value="C2"/>
    <property type="match status" value="2"/>
</dbReference>
<dbReference type="GO" id="GO:0031267">
    <property type="term" value="F:small GTPase binding"/>
    <property type="evidence" value="ECO:0007669"/>
    <property type="project" value="InterPro"/>
</dbReference>
<dbReference type="KEGG" id="egl:EGR_08818"/>